<name>A0A7G2F5Q0_ARATH</name>
<dbReference type="Proteomes" id="UP000516314">
    <property type="component" value="Chromosome 5"/>
</dbReference>
<dbReference type="EMBL" id="LR881470">
    <property type="protein sequence ID" value="CAD5330771.1"/>
    <property type="molecule type" value="Genomic_DNA"/>
</dbReference>
<protein>
    <submittedName>
        <fullName evidence="2">(thale cress) hypothetical protein</fullName>
    </submittedName>
</protein>
<organism evidence="2 3">
    <name type="scientific">Arabidopsis thaliana</name>
    <name type="common">Mouse-ear cress</name>
    <dbReference type="NCBI Taxonomy" id="3702"/>
    <lineage>
        <taxon>Eukaryota</taxon>
        <taxon>Viridiplantae</taxon>
        <taxon>Streptophyta</taxon>
        <taxon>Embryophyta</taxon>
        <taxon>Tracheophyta</taxon>
        <taxon>Spermatophyta</taxon>
        <taxon>Magnoliopsida</taxon>
        <taxon>eudicotyledons</taxon>
        <taxon>Gunneridae</taxon>
        <taxon>Pentapetalae</taxon>
        <taxon>rosids</taxon>
        <taxon>malvids</taxon>
        <taxon>Brassicales</taxon>
        <taxon>Brassicaceae</taxon>
        <taxon>Camelineae</taxon>
        <taxon>Arabidopsis</taxon>
    </lineage>
</organism>
<reference evidence="2 3" key="1">
    <citation type="submission" date="2020-09" db="EMBL/GenBank/DDBJ databases">
        <authorList>
            <person name="Ashkenazy H."/>
        </authorList>
    </citation>
    <scope>NUCLEOTIDE SEQUENCE [LARGE SCALE GENOMIC DNA]</scope>
    <source>
        <strain evidence="3">cv. Cdm-0</strain>
    </source>
</reference>
<evidence type="ECO:0000256" key="1">
    <source>
        <dbReference type="SAM" id="MobiDB-lite"/>
    </source>
</evidence>
<feature type="region of interest" description="Disordered" evidence="1">
    <location>
        <begin position="1"/>
        <end position="23"/>
    </location>
</feature>
<feature type="compositionally biased region" description="Polar residues" evidence="1">
    <location>
        <begin position="1"/>
        <end position="17"/>
    </location>
</feature>
<proteinExistence type="predicted"/>
<evidence type="ECO:0000313" key="2">
    <source>
        <dbReference type="EMBL" id="CAD5330771.1"/>
    </source>
</evidence>
<dbReference type="AlphaFoldDB" id="A0A7G2F5Q0"/>
<sequence length="81" mass="9302">MSHLSGASNSCGTSVSRPSPMVPGIPKQCWCGDEIVERISRSNPNPYRRYYRCGLAAEKKMRLLHMRLNNWNFNSVFLKKK</sequence>
<gene>
    <name evidence="2" type="ORF">AT9943_LOCUS18284</name>
</gene>
<evidence type="ECO:0000313" key="3">
    <source>
        <dbReference type="Proteomes" id="UP000516314"/>
    </source>
</evidence>
<accession>A0A7G2F5Q0</accession>